<sequence length="208" mass="23558">MPLVGLEWVHNGVTQLYKEIVQNGFHIMYVSARAIGQANATRSLLEDLVQEKESLPPGPIILSPNSVFKTLDMEMIKKRPQVLKIKNLKRIQRLFQRDDSTANPFVAGFGNRVSDEDTYRAVGIPSTHIFIVNPRGEISTPTGIELKLGYKELHEIVDSVFPPTLGRMEHSDFSDFTYWRLAHTEESQVESQQKAAPSPTRNKSGFFF</sequence>
<dbReference type="InterPro" id="IPR031315">
    <property type="entry name" value="LNS2/PITP"/>
</dbReference>
<organism evidence="5">
    <name type="scientific">Schistocephalus solidus</name>
    <name type="common">Tapeworm</name>
    <dbReference type="NCBI Taxonomy" id="70667"/>
    <lineage>
        <taxon>Eukaryota</taxon>
        <taxon>Metazoa</taxon>
        <taxon>Spiralia</taxon>
        <taxon>Lophotrochozoa</taxon>
        <taxon>Platyhelminthes</taxon>
        <taxon>Cestoda</taxon>
        <taxon>Eucestoda</taxon>
        <taxon>Diphyllobothriidea</taxon>
        <taxon>Diphyllobothriidae</taxon>
        <taxon>Schistocephalus</taxon>
    </lineage>
</organism>
<dbReference type="Pfam" id="PF08235">
    <property type="entry name" value="LNS2"/>
    <property type="match status" value="1"/>
</dbReference>
<dbReference type="EMBL" id="UYSU01032623">
    <property type="protein sequence ID" value="VDL90086.1"/>
    <property type="molecule type" value="Genomic_DNA"/>
</dbReference>
<reference evidence="5" key="1">
    <citation type="submission" date="2016-06" db="UniProtKB">
        <authorList>
            <consortium name="WormBaseParasite"/>
        </authorList>
    </citation>
    <scope>IDENTIFICATION</scope>
</reference>
<evidence type="ECO:0000313" key="5">
    <source>
        <dbReference type="WBParaSite" id="SSLN_0000381801-mRNA-1"/>
    </source>
</evidence>
<name>A0A183SHK3_SCHSO</name>
<evidence type="ECO:0000313" key="3">
    <source>
        <dbReference type="EMBL" id="VDL90086.1"/>
    </source>
</evidence>
<dbReference type="PANTHER" id="PTHR12181:SF12">
    <property type="entry name" value="PHOSPHATIDATE PHOSPHATASE"/>
    <property type="match status" value="1"/>
</dbReference>
<gene>
    <name evidence="3" type="ORF">SSLN_LOCUS3701</name>
</gene>
<dbReference type="SUPFAM" id="SSF56784">
    <property type="entry name" value="HAD-like"/>
    <property type="match status" value="1"/>
</dbReference>
<reference evidence="3 4" key="2">
    <citation type="submission" date="2018-11" db="EMBL/GenBank/DDBJ databases">
        <authorList>
            <consortium name="Pathogen Informatics"/>
        </authorList>
    </citation>
    <scope>NUCLEOTIDE SEQUENCE [LARGE SCALE GENOMIC DNA]</scope>
    <source>
        <strain evidence="3 4">NST_G2</strain>
    </source>
</reference>
<dbReference type="STRING" id="70667.A0A183SHK3"/>
<dbReference type="PANTHER" id="PTHR12181">
    <property type="entry name" value="LIPIN"/>
    <property type="match status" value="1"/>
</dbReference>
<dbReference type="AlphaFoldDB" id="A0A183SHK3"/>
<feature type="compositionally biased region" description="Polar residues" evidence="1">
    <location>
        <begin position="189"/>
        <end position="208"/>
    </location>
</feature>
<accession>A0A183SHK3</accession>
<evidence type="ECO:0000259" key="2">
    <source>
        <dbReference type="SMART" id="SM00775"/>
    </source>
</evidence>
<dbReference type="InterPro" id="IPR013209">
    <property type="entry name" value="LNS2"/>
</dbReference>
<dbReference type="InterPro" id="IPR036412">
    <property type="entry name" value="HAD-like_sf"/>
</dbReference>
<protein>
    <submittedName>
        <fullName evidence="5">LNS2 domain-containing protein</fullName>
    </submittedName>
</protein>
<dbReference type="Proteomes" id="UP000275846">
    <property type="component" value="Unassembled WGS sequence"/>
</dbReference>
<evidence type="ECO:0000256" key="1">
    <source>
        <dbReference type="SAM" id="MobiDB-lite"/>
    </source>
</evidence>
<proteinExistence type="predicted"/>
<dbReference type="OrthoDB" id="4567at2759"/>
<keyword evidence="4" id="KW-1185">Reference proteome</keyword>
<dbReference type="InterPro" id="IPR026058">
    <property type="entry name" value="LIPIN"/>
</dbReference>
<feature type="region of interest" description="Disordered" evidence="1">
    <location>
        <begin position="187"/>
        <end position="208"/>
    </location>
</feature>
<dbReference type="WBParaSite" id="SSLN_0000381801-mRNA-1">
    <property type="protein sequence ID" value="SSLN_0000381801-mRNA-1"/>
    <property type="gene ID" value="SSLN_0000381801"/>
</dbReference>
<dbReference type="SMART" id="SM00775">
    <property type="entry name" value="LNS2"/>
    <property type="match status" value="1"/>
</dbReference>
<evidence type="ECO:0000313" key="4">
    <source>
        <dbReference type="Proteomes" id="UP000275846"/>
    </source>
</evidence>
<dbReference type="GO" id="GO:0008195">
    <property type="term" value="F:phosphatidate phosphatase activity"/>
    <property type="evidence" value="ECO:0007669"/>
    <property type="project" value="TreeGrafter"/>
</dbReference>
<feature type="domain" description="LNS2/PITP" evidence="2">
    <location>
        <begin position="1"/>
        <end position="141"/>
    </location>
</feature>